<dbReference type="CDD" id="cd01817">
    <property type="entry name" value="RBD1_RGS12_like"/>
    <property type="match status" value="1"/>
</dbReference>
<sequence>MSGNRGNRMMGLVCGFYSEEMIAILFFNFIHRSHNINSRSVIVSSFKIPTTMLVTSHDVNFVMGFIKEDEVFDSDNNSRALPSNSSPFKRWGQSSFRSRSNEQRTPVPRRPSSLAASESDVYTKSIDDDNDSLGHRSDLTATTNTPNGVTAWGTTFERLLEDPAGLHTFAEFLKKEFSAENIYFWTSCERYRQLDAAERSKEAIQIFSKHLGVGAPEPVNVDSQARTTAQDNLQKADVDLFMQAQKQIFNLMKFDSYQRFIRSDLYKSCLDAESKKLPLPYPGDQLDSGLRTHLVSPLASKLKKSLSNAEDRRRKSLLPWHRKVRCKSKDRAEEKPQTVAASGTLKVTHSGSDLHSSRSSLSSFDAAISCRANNQTECDENKSSLCRVILSDGATTIVQTKPNESIRELVERLLEKRGISFQAYEGFLAGNSKPLDLDGPSVSLAGKEMLIEQRVVFKLDLPNRKVISVKSKPCKALGEVLRPILHKYSYRLDLVQVLTKEFTEPIDMTLPVTVCDGQRLQVVCKTGEYPVEIQQITTAQSPVHKKVNQLTSPSSTHYSNPNILPPLTSTFHHHNNKNYKPNSQQSTLDEITNKVFNELLQEKVESHSQHNPSNLHPASDQGSARSDDFGSETSSGMFSRLKRRDSNFPLSRSNKGKKITAPSSAAGSDDGTTDGVKKPLIAKWKAGVKLQVTSRTDNHDFLEGLKRAQRFRLEDQRGTEINCELPDFLKDKENFVNNKLRKTKPTEPVPMARTTFDANATPLVRPQPAPRYSITKSPSVTSVQNVDNTSSPSNKRLSPTLESIPAMSETNNSAYLNASFTSQSGSAMDECFHDGESDLNYPKEPPPLPPKPKILPIKPSNWGQSPNKSDRSPLADDTAMPTFLVELINVCWRYLLKEKLFIP</sequence>
<feature type="domain" description="RGS" evidence="6">
    <location>
        <begin position="155"/>
        <end position="270"/>
    </location>
</feature>
<feature type="compositionally biased region" description="Polar residues" evidence="5">
    <location>
        <begin position="774"/>
        <end position="799"/>
    </location>
</feature>
<dbReference type="GO" id="GO:0007165">
    <property type="term" value="P:signal transduction"/>
    <property type="evidence" value="ECO:0007669"/>
    <property type="project" value="InterPro"/>
</dbReference>
<dbReference type="GO" id="GO:0005737">
    <property type="term" value="C:cytoplasm"/>
    <property type="evidence" value="ECO:0007669"/>
    <property type="project" value="UniProtKB-SubCell"/>
</dbReference>
<dbReference type="Proteomes" id="UP001151699">
    <property type="component" value="Chromosome C"/>
</dbReference>
<dbReference type="Pfam" id="PF00615">
    <property type="entry name" value="RGS"/>
    <property type="match status" value="1"/>
</dbReference>
<proteinExistence type="predicted"/>
<dbReference type="PROSITE" id="PS50877">
    <property type="entry name" value="GOLOCO"/>
    <property type="match status" value="1"/>
</dbReference>
<feature type="compositionally biased region" description="Polar residues" evidence="5">
    <location>
        <begin position="76"/>
        <end position="98"/>
    </location>
</feature>
<feature type="domain" description="RBD" evidence="7">
    <location>
        <begin position="384"/>
        <end position="454"/>
    </location>
</feature>
<dbReference type="GO" id="GO:0005096">
    <property type="term" value="F:GTPase activator activity"/>
    <property type="evidence" value="ECO:0007669"/>
    <property type="project" value="UniProtKB-KW"/>
</dbReference>
<dbReference type="FunFam" id="1.10.167.10:FF:000001">
    <property type="entry name" value="Putative regulator of g-protein signaling 12"/>
    <property type="match status" value="1"/>
</dbReference>
<evidence type="ECO:0000259" key="7">
    <source>
        <dbReference type="PROSITE" id="PS50898"/>
    </source>
</evidence>
<dbReference type="CDD" id="cd17067">
    <property type="entry name" value="RBD2_RGS12_like"/>
    <property type="match status" value="1"/>
</dbReference>
<dbReference type="AlphaFoldDB" id="A0A9Q0RX52"/>
<dbReference type="InterPro" id="IPR003116">
    <property type="entry name" value="RBD_dom"/>
</dbReference>
<evidence type="ECO:0000256" key="5">
    <source>
        <dbReference type="SAM" id="MobiDB-lite"/>
    </source>
</evidence>
<reference evidence="8" key="1">
    <citation type="submission" date="2022-07" db="EMBL/GenBank/DDBJ databases">
        <authorList>
            <person name="Trinca V."/>
            <person name="Uliana J.V.C."/>
            <person name="Torres T.T."/>
            <person name="Ward R.J."/>
            <person name="Monesi N."/>
        </authorList>
    </citation>
    <scope>NUCLEOTIDE SEQUENCE</scope>
    <source>
        <strain evidence="8">HSMRA1968</strain>
        <tissue evidence="8">Whole embryos</tissue>
    </source>
</reference>
<keyword evidence="3" id="KW-0963">Cytoplasm</keyword>
<dbReference type="SMART" id="SM00455">
    <property type="entry name" value="RBD"/>
    <property type="match status" value="2"/>
</dbReference>
<dbReference type="Pfam" id="PF02196">
    <property type="entry name" value="RBD"/>
    <property type="match status" value="1"/>
</dbReference>
<organism evidence="8 9">
    <name type="scientific">Pseudolycoriella hygida</name>
    <dbReference type="NCBI Taxonomy" id="35572"/>
    <lineage>
        <taxon>Eukaryota</taxon>
        <taxon>Metazoa</taxon>
        <taxon>Ecdysozoa</taxon>
        <taxon>Arthropoda</taxon>
        <taxon>Hexapoda</taxon>
        <taxon>Insecta</taxon>
        <taxon>Pterygota</taxon>
        <taxon>Neoptera</taxon>
        <taxon>Endopterygota</taxon>
        <taxon>Diptera</taxon>
        <taxon>Nematocera</taxon>
        <taxon>Sciaroidea</taxon>
        <taxon>Sciaridae</taxon>
        <taxon>Pseudolycoriella</taxon>
    </lineage>
</organism>
<feature type="region of interest" description="Disordered" evidence="5">
    <location>
        <begin position="545"/>
        <end position="586"/>
    </location>
</feature>
<evidence type="ECO:0000256" key="3">
    <source>
        <dbReference type="ARBA" id="ARBA00022490"/>
    </source>
</evidence>
<feature type="compositionally biased region" description="Polar residues" evidence="5">
    <location>
        <begin position="548"/>
        <end position="570"/>
    </location>
</feature>
<name>A0A9Q0RX52_9DIPT</name>
<dbReference type="SMART" id="SM00315">
    <property type="entry name" value="RGS"/>
    <property type="match status" value="1"/>
</dbReference>
<dbReference type="InterPro" id="IPR036305">
    <property type="entry name" value="RGS_sf"/>
</dbReference>
<evidence type="ECO:0000256" key="1">
    <source>
        <dbReference type="ARBA" id="ARBA00004496"/>
    </source>
</evidence>
<dbReference type="PROSITE" id="PS50898">
    <property type="entry name" value="RBD"/>
    <property type="match status" value="2"/>
</dbReference>
<dbReference type="EMBL" id="WJQU01000004">
    <property type="protein sequence ID" value="KAJ6635573.1"/>
    <property type="molecule type" value="Genomic_DNA"/>
</dbReference>
<dbReference type="SUPFAM" id="SSF48097">
    <property type="entry name" value="Regulator of G-protein signaling, RGS"/>
    <property type="match status" value="1"/>
</dbReference>
<evidence type="ECO:0000313" key="8">
    <source>
        <dbReference type="EMBL" id="KAJ6635573.1"/>
    </source>
</evidence>
<dbReference type="GO" id="GO:0008277">
    <property type="term" value="P:regulation of G protein-coupled receptor signaling pathway"/>
    <property type="evidence" value="ECO:0007669"/>
    <property type="project" value="TreeGrafter"/>
</dbReference>
<dbReference type="InterPro" id="IPR024066">
    <property type="entry name" value="RGS_subdom1/3"/>
</dbReference>
<dbReference type="OrthoDB" id="196547at2759"/>
<feature type="compositionally biased region" description="Pro residues" evidence="5">
    <location>
        <begin position="843"/>
        <end position="853"/>
    </location>
</feature>
<comment type="caution">
    <text evidence="8">The sequence shown here is derived from an EMBL/GenBank/DDBJ whole genome shotgun (WGS) entry which is preliminary data.</text>
</comment>
<feature type="region of interest" description="Disordered" evidence="5">
    <location>
        <begin position="76"/>
        <end position="147"/>
    </location>
</feature>
<dbReference type="Gene3D" id="1.10.196.10">
    <property type="match status" value="1"/>
</dbReference>
<dbReference type="Gene3D" id="1.10.167.10">
    <property type="entry name" value="Regulator of G-protein Signalling 4, domain 2"/>
    <property type="match status" value="1"/>
</dbReference>
<accession>A0A9Q0RX52</accession>
<comment type="subcellular location">
    <subcellularLocation>
        <location evidence="1">Cytoplasm</location>
    </subcellularLocation>
</comment>
<dbReference type="Gene3D" id="3.10.20.90">
    <property type="entry name" value="Phosphatidylinositol 3-kinase Catalytic Subunit, Chain A, domain 1"/>
    <property type="match status" value="2"/>
</dbReference>
<keyword evidence="9" id="KW-1185">Reference proteome</keyword>
<evidence type="ECO:0000259" key="6">
    <source>
        <dbReference type="PROSITE" id="PS50132"/>
    </source>
</evidence>
<dbReference type="InterPro" id="IPR046995">
    <property type="entry name" value="RGS10/12/14-like"/>
</dbReference>
<dbReference type="GO" id="GO:0005886">
    <property type="term" value="C:plasma membrane"/>
    <property type="evidence" value="ECO:0007669"/>
    <property type="project" value="TreeGrafter"/>
</dbReference>
<keyword evidence="2" id="KW-0343">GTPase activation</keyword>
<feature type="compositionally biased region" description="Polar residues" evidence="5">
    <location>
        <begin position="609"/>
        <end position="624"/>
    </location>
</feature>
<dbReference type="PRINTS" id="PR01301">
    <property type="entry name" value="RGSPROTEIN"/>
</dbReference>
<feature type="region of interest" description="Disordered" evidence="5">
    <location>
        <begin position="826"/>
        <end position="874"/>
    </location>
</feature>
<keyword evidence="4" id="KW-0677">Repeat</keyword>
<dbReference type="PANTHER" id="PTHR45945">
    <property type="entry name" value="REGULATOR OF G-PROTEIN SIGNALING LOCO"/>
    <property type="match status" value="1"/>
</dbReference>
<dbReference type="GO" id="GO:0005634">
    <property type="term" value="C:nucleus"/>
    <property type="evidence" value="ECO:0007669"/>
    <property type="project" value="TreeGrafter"/>
</dbReference>
<evidence type="ECO:0000313" key="9">
    <source>
        <dbReference type="Proteomes" id="UP001151699"/>
    </source>
</evidence>
<evidence type="ECO:0000256" key="4">
    <source>
        <dbReference type="ARBA" id="ARBA00022737"/>
    </source>
</evidence>
<feature type="region of interest" description="Disordered" evidence="5">
    <location>
        <begin position="604"/>
        <end position="676"/>
    </location>
</feature>
<dbReference type="PANTHER" id="PTHR45945:SF3">
    <property type="entry name" value="REGULATOR OF G-PROTEIN SIGNALING LOCO"/>
    <property type="match status" value="1"/>
</dbReference>
<dbReference type="PROSITE" id="PS50132">
    <property type="entry name" value="RGS"/>
    <property type="match status" value="1"/>
</dbReference>
<evidence type="ECO:0000256" key="2">
    <source>
        <dbReference type="ARBA" id="ARBA00022468"/>
    </source>
</evidence>
<gene>
    <name evidence="8" type="primary">loco_1</name>
    <name evidence="8" type="ORF">Bhyg_14159</name>
</gene>
<protein>
    <submittedName>
        <fullName evidence="8">Regulator of G-protein signaling loco</fullName>
    </submittedName>
</protein>
<dbReference type="InterPro" id="IPR016137">
    <property type="entry name" value="RGS"/>
</dbReference>
<dbReference type="SUPFAM" id="SSF54236">
    <property type="entry name" value="Ubiquitin-like"/>
    <property type="match status" value="2"/>
</dbReference>
<dbReference type="InterPro" id="IPR029071">
    <property type="entry name" value="Ubiquitin-like_domsf"/>
</dbReference>
<dbReference type="InterPro" id="IPR044926">
    <property type="entry name" value="RGS_subdomain_2"/>
</dbReference>
<dbReference type="InterPro" id="IPR003109">
    <property type="entry name" value="GoLoco_motif"/>
</dbReference>
<feature type="domain" description="RBD" evidence="7">
    <location>
        <begin position="455"/>
        <end position="525"/>
    </location>
</feature>
<feature type="region of interest" description="Disordered" evidence="5">
    <location>
        <begin position="757"/>
        <end position="799"/>
    </location>
</feature>